<evidence type="ECO:0000313" key="2">
    <source>
        <dbReference type="EMBL" id="KDA04291.1"/>
    </source>
</evidence>
<keyword evidence="3" id="KW-1185">Reference proteome</keyword>
<dbReference type="OrthoDB" id="8099120at2"/>
<dbReference type="AlphaFoldDB" id="A0A059GBU7"/>
<dbReference type="PATRIC" id="fig|1280953.3.peg.70"/>
<sequence length="179" mass="19687">MMLRSLIVSTSFALMALSAQASPEAEALIAGTATQISNAEASESTIKQAVDIDAIANFTLGKYSRRVSDTDKTRFKSAFEKFLVGTFQDQKNKLKNATVEVIGSVDRNDKDSVVETRVTQEGEDPQTVRWRVIERNGEWRVVDVEVLGLWLAIEQRAQIAAILDKPRATIDDAIAALDS</sequence>
<dbReference type="InterPro" id="IPR008869">
    <property type="entry name" value="MlaC/ttg2D"/>
</dbReference>
<dbReference type="PANTHER" id="PTHR36573:SF1">
    <property type="entry name" value="INTERMEMBRANE PHOSPHOLIPID TRANSPORT SYSTEM BINDING PROTEIN MLAC"/>
    <property type="match status" value="1"/>
</dbReference>
<organism evidence="2 3">
    <name type="scientific">Hyphomonas oceanitis SCH89</name>
    <dbReference type="NCBI Taxonomy" id="1280953"/>
    <lineage>
        <taxon>Bacteria</taxon>
        <taxon>Pseudomonadati</taxon>
        <taxon>Pseudomonadota</taxon>
        <taxon>Alphaproteobacteria</taxon>
        <taxon>Hyphomonadales</taxon>
        <taxon>Hyphomonadaceae</taxon>
        <taxon>Hyphomonas</taxon>
    </lineage>
</organism>
<dbReference type="PANTHER" id="PTHR36573">
    <property type="entry name" value="INTERMEMBRANE PHOSPHOLIPID TRANSPORT SYSTEM BINDING PROTEIN MLAC"/>
    <property type="match status" value="1"/>
</dbReference>
<reference evidence="2 3" key="1">
    <citation type="journal article" date="2014" name="Antonie Van Leeuwenhoek">
        <title>Hyphomonas beringensis sp. nov. and Hyphomonas chukchiensis sp. nov., isolated from surface seawater of the Bering Sea and Chukchi Sea.</title>
        <authorList>
            <person name="Li C."/>
            <person name="Lai Q."/>
            <person name="Li G."/>
            <person name="Dong C."/>
            <person name="Wang J."/>
            <person name="Liao Y."/>
            <person name="Shao Z."/>
        </authorList>
    </citation>
    <scope>NUCLEOTIDE SEQUENCE [LARGE SCALE GENOMIC DNA]</scope>
    <source>
        <strain evidence="2 3">SCH89</strain>
    </source>
</reference>
<dbReference type="Pfam" id="PF05494">
    <property type="entry name" value="MlaC"/>
    <property type="match status" value="1"/>
</dbReference>
<keyword evidence="1" id="KW-0732">Signal</keyword>
<dbReference type="RefSeq" id="WP_084146050.1">
    <property type="nucleotide sequence ID" value="NZ_ARYL01000001.1"/>
</dbReference>
<evidence type="ECO:0000256" key="1">
    <source>
        <dbReference type="SAM" id="SignalP"/>
    </source>
</evidence>
<dbReference type="eggNOG" id="COG2854">
    <property type="taxonomic scope" value="Bacteria"/>
</dbReference>
<proteinExistence type="predicted"/>
<dbReference type="EMBL" id="ARYL01000001">
    <property type="protein sequence ID" value="KDA04291.1"/>
    <property type="molecule type" value="Genomic_DNA"/>
</dbReference>
<name>A0A059GBU7_9PROT</name>
<gene>
    <name evidence="2" type="ORF">HOC_00360</name>
</gene>
<dbReference type="InterPro" id="IPR042245">
    <property type="entry name" value="Tgt2/MlaC_sf"/>
</dbReference>
<evidence type="ECO:0000313" key="3">
    <source>
        <dbReference type="Proteomes" id="UP000024942"/>
    </source>
</evidence>
<comment type="caution">
    <text evidence="2">The sequence shown here is derived from an EMBL/GenBank/DDBJ whole genome shotgun (WGS) entry which is preliminary data.</text>
</comment>
<dbReference type="Gene3D" id="3.10.450.710">
    <property type="entry name" value="Tgt2/MlaC"/>
    <property type="match status" value="1"/>
</dbReference>
<protein>
    <submittedName>
        <fullName evidence="2">Toluene tolerance family protein</fullName>
    </submittedName>
</protein>
<accession>A0A059GBU7</accession>
<feature type="signal peptide" evidence="1">
    <location>
        <begin position="1"/>
        <end position="21"/>
    </location>
</feature>
<dbReference type="Proteomes" id="UP000024942">
    <property type="component" value="Unassembled WGS sequence"/>
</dbReference>
<feature type="chain" id="PRO_5001573489" evidence="1">
    <location>
        <begin position="22"/>
        <end position="179"/>
    </location>
</feature>
<dbReference type="STRING" id="1280953.HOC_00360"/>